<dbReference type="OrthoDB" id="9778453at2"/>
<evidence type="ECO:0000313" key="4">
    <source>
        <dbReference type="EMBL" id="SHK47606.1"/>
    </source>
</evidence>
<feature type="domain" description="HD" evidence="3">
    <location>
        <begin position="165"/>
        <end position="285"/>
    </location>
</feature>
<proteinExistence type="predicted"/>
<dbReference type="Gene3D" id="2.40.50.140">
    <property type="entry name" value="Nucleic acid-binding proteins"/>
    <property type="match status" value="1"/>
</dbReference>
<dbReference type="SUPFAM" id="SSF109604">
    <property type="entry name" value="HD-domain/PDEase-like"/>
    <property type="match status" value="1"/>
</dbReference>
<dbReference type="AlphaFoldDB" id="A0A1M6SSH5"/>
<dbReference type="InterPro" id="IPR006674">
    <property type="entry name" value="HD_domain"/>
</dbReference>
<dbReference type="GO" id="GO:0031125">
    <property type="term" value="P:rRNA 3'-end processing"/>
    <property type="evidence" value="ECO:0007669"/>
    <property type="project" value="TreeGrafter"/>
</dbReference>
<accession>A0A1M6SSH5</accession>
<evidence type="ECO:0000256" key="1">
    <source>
        <dbReference type="ARBA" id="ARBA00022801"/>
    </source>
</evidence>
<dbReference type="RefSeq" id="WP_072991960.1">
    <property type="nucleotide sequence ID" value="NZ_FQZB01000018.1"/>
</dbReference>
<dbReference type="PANTHER" id="PTHR37294">
    <property type="entry name" value="3'-5' EXORIBONUCLEASE YHAM"/>
    <property type="match status" value="1"/>
</dbReference>
<dbReference type="GO" id="GO:0003676">
    <property type="term" value="F:nucleic acid binding"/>
    <property type="evidence" value="ECO:0007669"/>
    <property type="project" value="InterPro"/>
</dbReference>
<dbReference type="CDD" id="cd04492">
    <property type="entry name" value="YhaM_OBF_like"/>
    <property type="match status" value="1"/>
</dbReference>
<dbReference type="Pfam" id="PF01966">
    <property type="entry name" value="HD"/>
    <property type="match status" value="1"/>
</dbReference>
<dbReference type="InterPro" id="IPR012340">
    <property type="entry name" value="NA-bd_OB-fold"/>
</dbReference>
<reference evidence="4 5" key="1">
    <citation type="submission" date="2016-11" db="EMBL/GenBank/DDBJ databases">
        <authorList>
            <person name="Jaros S."/>
            <person name="Januszkiewicz K."/>
            <person name="Wedrychowicz H."/>
        </authorList>
    </citation>
    <scope>NUCLEOTIDE SEQUENCE [LARGE SCALE GENOMIC DNA]</scope>
    <source>
        <strain evidence="4 5">DSM 21758</strain>
    </source>
</reference>
<protein>
    <submittedName>
        <fullName evidence="4">3'-5' exoribonuclease</fullName>
    </submittedName>
</protein>
<dbReference type="STRING" id="1121302.SAMN02745163_03863"/>
<gene>
    <name evidence="4" type="ORF">SAMN02745163_03863</name>
</gene>
<name>A0A1M6SSH5_9CLOT</name>
<evidence type="ECO:0000259" key="2">
    <source>
        <dbReference type="Pfam" id="PF01336"/>
    </source>
</evidence>
<keyword evidence="1" id="KW-0378">Hydrolase</keyword>
<dbReference type="InterPro" id="IPR004365">
    <property type="entry name" value="NA-bd_OB_tRNA"/>
</dbReference>
<dbReference type="EMBL" id="FQZB01000018">
    <property type="protein sequence ID" value="SHK47606.1"/>
    <property type="molecule type" value="Genomic_DNA"/>
</dbReference>
<dbReference type="Proteomes" id="UP000184310">
    <property type="component" value="Unassembled WGS sequence"/>
</dbReference>
<dbReference type="Gene3D" id="1.10.3210.10">
    <property type="entry name" value="Hypothetical protein af1432"/>
    <property type="match status" value="1"/>
</dbReference>
<dbReference type="InterPro" id="IPR050798">
    <property type="entry name" value="YhaM_exoribonuc/phosphodiest"/>
</dbReference>
<organism evidence="4 5">
    <name type="scientific">Clostridium cavendishii DSM 21758</name>
    <dbReference type="NCBI Taxonomy" id="1121302"/>
    <lineage>
        <taxon>Bacteria</taxon>
        <taxon>Bacillati</taxon>
        <taxon>Bacillota</taxon>
        <taxon>Clostridia</taxon>
        <taxon>Eubacteriales</taxon>
        <taxon>Clostridiaceae</taxon>
        <taxon>Clostridium</taxon>
    </lineage>
</organism>
<dbReference type="PANTHER" id="PTHR37294:SF1">
    <property type="entry name" value="3'-5' EXORIBONUCLEASE YHAM"/>
    <property type="match status" value="1"/>
</dbReference>
<feature type="domain" description="OB" evidence="2">
    <location>
        <begin position="33"/>
        <end position="93"/>
    </location>
</feature>
<evidence type="ECO:0000313" key="5">
    <source>
        <dbReference type="Proteomes" id="UP000184310"/>
    </source>
</evidence>
<dbReference type="Pfam" id="PF01336">
    <property type="entry name" value="tRNA_anti-codon"/>
    <property type="match status" value="1"/>
</dbReference>
<dbReference type="GO" id="GO:0016787">
    <property type="term" value="F:hydrolase activity"/>
    <property type="evidence" value="ECO:0007669"/>
    <property type="project" value="UniProtKB-KW"/>
</dbReference>
<keyword evidence="5" id="KW-1185">Reference proteome</keyword>
<sequence>MSIVNKKISEFSQGDKIEGFYLIKSVECKTANANGKRYLDFTLGDSTGEITAKVWEVNKSNENAYKKNTIIKVKGLVNAWQNALQLKIEDMRNIEDEDNIKIEDYVQSAPYDSGFMFEYINDYIEGIKSIDIKNIVNEIFNDNKEKLMYYPAAKKNHHSIRGGLLYHIMTMISVAEKLCEIYTFLNKDLVYAGVILHDLAKIKEMDSNELGIVNEYTLEGTLLGHITQGIKELEIVGKKVNADKEVIILLQHMILSHHYEPEYGSPIKPMIPEAEMLHYLDIMDARMYDMLKITKETQVGQFSERLWSLENRRIYKHKFNEKI</sequence>
<dbReference type="SUPFAM" id="SSF50249">
    <property type="entry name" value="Nucleic acid-binding proteins"/>
    <property type="match status" value="1"/>
</dbReference>
<evidence type="ECO:0000259" key="3">
    <source>
        <dbReference type="Pfam" id="PF01966"/>
    </source>
</evidence>